<dbReference type="PANTHER" id="PTHR31301:SF186">
    <property type="entry name" value="OS09G0364100 PROTEIN"/>
    <property type="match status" value="1"/>
</dbReference>
<evidence type="ECO:0000256" key="2">
    <source>
        <dbReference type="SAM" id="Coils"/>
    </source>
</evidence>
<evidence type="ECO:0000313" key="5">
    <source>
        <dbReference type="EMBL" id="KAA8521274.1"/>
    </source>
</evidence>
<protein>
    <recommendedName>
        <fullName evidence="4">LOB domain-containing protein</fullName>
    </recommendedName>
</protein>
<dbReference type="PROSITE" id="PS50891">
    <property type="entry name" value="LOB"/>
    <property type="match status" value="1"/>
</dbReference>
<reference evidence="5 6" key="1">
    <citation type="submission" date="2019-09" db="EMBL/GenBank/DDBJ databases">
        <title>A chromosome-level genome assembly of the Chinese tupelo Nyssa sinensis.</title>
        <authorList>
            <person name="Yang X."/>
            <person name="Kang M."/>
            <person name="Yang Y."/>
            <person name="Xiong H."/>
            <person name="Wang M."/>
            <person name="Zhang Z."/>
            <person name="Wang Z."/>
            <person name="Wu H."/>
            <person name="Ma T."/>
            <person name="Liu J."/>
            <person name="Xi Z."/>
        </authorList>
    </citation>
    <scope>NUCLEOTIDE SEQUENCE [LARGE SCALE GENOMIC DNA]</scope>
    <source>
        <strain evidence="5">J267</strain>
        <tissue evidence="5">Leaf</tissue>
    </source>
</reference>
<comment type="similarity">
    <text evidence="1">Belongs to the LOB domain-containing protein family.</text>
</comment>
<gene>
    <name evidence="5" type="ORF">F0562_011980</name>
</gene>
<name>A0A5J4ZTU0_9ASTE</name>
<keyword evidence="2" id="KW-0175">Coiled coil</keyword>
<dbReference type="OrthoDB" id="1893065at2759"/>
<feature type="domain" description="LOB" evidence="4">
    <location>
        <begin position="38"/>
        <end position="139"/>
    </location>
</feature>
<sequence>MSIASANANGNNNNNNNTNSSSSYSSRSGPGGSSSGSKACAACKYQRRKCAPDCALAPHFPADKQNQFLNAHKLFGVSNIMKVINSLQPCHKETAVKCMIFHADVRAADPVGGCFRVIQELQRQIGRGKAELDLVLQQLAICRAQAQEMQNQTKVHGKSDVTADPTSTVYNPMHQYNFDYHPPPFHVQPQPVKCQEQDEDDFYLEGFGVDEDIKPLFFPFDSSCSKQSFQPSEKVVLKEDFESVQQKQEQGLKGHSELGVLSDREEEEESQGRAFL</sequence>
<keyword evidence="6" id="KW-1185">Reference proteome</keyword>
<proteinExistence type="inferred from homology"/>
<evidence type="ECO:0000256" key="1">
    <source>
        <dbReference type="ARBA" id="ARBA00005474"/>
    </source>
</evidence>
<dbReference type="Proteomes" id="UP000325577">
    <property type="component" value="Linkage Group LG5"/>
</dbReference>
<evidence type="ECO:0000256" key="3">
    <source>
        <dbReference type="SAM" id="MobiDB-lite"/>
    </source>
</evidence>
<feature type="region of interest" description="Disordered" evidence="3">
    <location>
        <begin position="1"/>
        <end position="32"/>
    </location>
</feature>
<accession>A0A5J4ZTU0</accession>
<dbReference type="PANTHER" id="PTHR31301">
    <property type="entry name" value="LOB DOMAIN-CONTAINING PROTEIN 4-RELATED"/>
    <property type="match status" value="1"/>
</dbReference>
<evidence type="ECO:0000259" key="4">
    <source>
        <dbReference type="PROSITE" id="PS50891"/>
    </source>
</evidence>
<feature type="coiled-coil region" evidence="2">
    <location>
        <begin position="118"/>
        <end position="152"/>
    </location>
</feature>
<feature type="region of interest" description="Disordered" evidence="3">
    <location>
        <begin position="243"/>
        <end position="276"/>
    </location>
</feature>
<evidence type="ECO:0000313" key="6">
    <source>
        <dbReference type="Proteomes" id="UP000325577"/>
    </source>
</evidence>
<organism evidence="5 6">
    <name type="scientific">Nyssa sinensis</name>
    <dbReference type="NCBI Taxonomy" id="561372"/>
    <lineage>
        <taxon>Eukaryota</taxon>
        <taxon>Viridiplantae</taxon>
        <taxon>Streptophyta</taxon>
        <taxon>Embryophyta</taxon>
        <taxon>Tracheophyta</taxon>
        <taxon>Spermatophyta</taxon>
        <taxon>Magnoliopsida</taxon>
        <taxon>eudicotyledons</taxon>
        <taxon>Gunneridae</taxon>
        <taxon>Pentapetalae</taxon>
        <taxon>asterids</taxon>
        <taxon>Cornales</taxon>
        <taxon>Nyssaceae</taxon>
        <taxon>Nyssa</taxon>
    </lineage>
</organism>
<dbReference type="EMBL" id="CM018048">
    <property type="protein sequence ID" value="KAA8521274.1"/>
    <property type="molecule type" value="Genomic_DNA"/>
</dbReference>
<feature type="compositionally biased region" description="Low complexity" evidence="3">
    <location>
        <begin position="1"/>
        <end position="28"/>
    </location>
</feature>
<dbReference type="AlphaFoldDB" id="A0A5J4ZTU0"/>
<dbReference type="Pfam" id="PF03195">
    <property type="entry name" value="LOB"/>
    <property type="match status" value="1"/>
</dbReference>
<dbReference type="InterPro" id="IPR004883">
    <property type="entry name" value="LOB"/>
</dbReference>